<dbReference type="Gene3D" id="3.40.430.10">
    <property type="entry name" value="Dihydrofolate Reductase, subunit A"/>
    <property type="match status" value="1"/>
</dbReference>
<comment type="caution">
    <text evidence="2">The sequence shown here is derived from an EMBL/GenBank/DDBJ whole genome shotgun (WGS) entry which is preliminary data.</text>
</comment>
<dbReference type="GeneID" id="60892802"/>
<dbReference type="PANTHER" id="PTHR38011:SF11">
    <property type="entry name" value="2,5-DIAMINO-6-RIBOSYLAMINO-4(3H)-PYRIMIDINONE 5'-PHOSPHATE REDUCTASE"/>
    <property type="match status" value="1"/>
</dbReference>
<name>A0A125W725_ENTFL</name>
<dbReference type="HOGENOM" id="CLU_043966_4_3_9"/>
<dbReference type="EMBL" id="AEBR01000036">
    <property type="protein sequence ID" value="EFM83094.1"/>
    <property type="molecule type" value="Genomic_DNA"/>
</dbReference>
<dbReference type="InterPro" id="IPR002734">
    <property type="entry name" value="RibDG_C"/>
</dbReference>
<dbReference type="SUPFAM" id="SSF53597">
    <property type="entry name" value="Dihydrofolate reductase-like"/>
    <property type="match status" value="1"/>
</dbReference>
<dbReference type="RefSeq" id="WP_002386047.1">
    <property type="nucleotide sequence ID" value="NZ_GL454438.1"/>
</dbReference>
<proteinExistence type="predicted"/>
<accession>A0A125W725</accession>
<sequence>MRKQAKIDKKRKGGVDVAREVILFIAASIDGFIADKAGGVAWLEENIRGDEEDRSYDEMYEKIDTVVMGRTTYDQVTQELSPDVYFYEDKHSYIITSHPEPSTASRTFTKEDPVTLIRRLKEEDGAGIWIVGGPKVVQPLLAADLIDTFILTTIPLFLGEGIALYETMAQSIPVRLKQVYQKNELVYSIYQRENKN</sequence>
<dbReference type="Proteomes" id="UP000004846">
    <property type="component" value="Unassembled WGS sequence"/>
</dbReference>
<reference evidence="2 3" key="1">
    <citation type="submission" date="2010-07" db="EMBL/GenBank/DDBJ databases">
        <authorList>
            <person name="Sid Ahmed O."/>
        </authorList>
    </citation>
    <scope>NUCLEOTIDE SEQUENCE [LARGE SCALE GENOMIC DNA]</scope>
    <source>
        <strain evidence="2 3">TX4248</strain>
    </source>
</reference>
<dbReference type="AlphaFoldDB" id="A0A125W725"/>
<dbReference type="InterPro" id="IPR024072">
    <property type="entry name" value="DHFR-like_dom_sf"/>
</dbReference>
<dbReference type="Pfam" id="PF01872">
    <property type="entry name" value="RibD_C"/>
    <property type="match status" value="1"/>
</dbReference>
<gene>
    <name evidence="2" type="ORF">HMPREF9498_01291</name>
</gene>
<dbReference type="GO" id="GO:0008703">
    <property type="term" value="F:5-amino-6-(5-phosphoribosylamino)uracil reductase activity"/>
    <property type="evidence" value="ECO:0007669"/>
    <property type="project" value="InterPro"/>
</dbReference>
<evidence type="ECO:0000259" key="1">
    <source>
        <dbReference type="Pfam" id="PF01872"/>
    </source>
</evidence>
<dbReference type="GO" id="GO:0009231">
    <property type="term" value="P:riboflavin biosynthetic process"/>
    <property type="evidence" value="ECO:0007669"/>
    <property type="project" value="InterPro"/>
</dbReference>
<evidence type="ECO:0000313" key="2">
    <source>
        <dbReference type="EMBL" id="EFM83094.1"/>
    </source>
</evidence>
<organism evidence="2 3">
    <name type="scientific">Enterococcus faecalis TX4248</name>
    <dbReference type="NCBI Taxonomy" id="749495"/>
    <lineage>
        <taxon>Bacteria</taxon>
        <taxon>Bacillati</taxon>
        <taxon>Bacillota</taxon>
        <taxon>Bacilli</taxon>
        <taxon>Lactobacillales</taxon>
        <taxon>Enterococcaceae</taxon>
        <taxon>Enterococcus</taxon>
    </lineage>
</organism>
<feature type="domain" description="Bacterial bifunctional deaminase-reductase C-terminal" evidence="1">
    <location>
        <begin position="20"/>
        <end position="179"/>
    </location>
</feature>
<evidence type="ECO:0000313" key="3">
    <source>
        <dbReference type="Proteomes" id="UP000004846"/>
    </source>
</evidence>
<protein>
    <submittedName>
        <fullName evidence="2">Riboflavin biosynthesis protein RibD C-terminal domain protein</fullName>
    </submittedName>
</protein>
<dbReference type="InterPro" id="IPR050765">
    <property type="entry name" value="Riboflavin_Biosynth_HTPR"/>
</dbReference>
<dbReference type="PANTHER" id="PTHR38011">
    <property type="entry name" value="DIHYDROFOLATE REDUCTASE FAMILY PROTEIN (AFU_ORTHOLOGUE AFUA_8G06820)"/>
    <property type="match status" value="1"/>
</dbReference>